<keyword evidence="2" id="KW-1185">Reference proteome</keyword>
<dbReference type="EMBL" id="CP081303">
    <property type="protein sequence ID" value="QZE13425.1"/>
    <property type="molecule type" value="Genomic_DNA"/>
</dbReference>
<accession>A0AC61NGR0</accession>
<evidence type="ECO:0000313" key="2">
    <source>
        <dbReference type="Proteomes" id="UP000826212"/>
    </source>
</evidence>
<dbReference type="Proteomes" id="UP000826212">
    <property type="component" value="Chromosome"/>
</dbReference>
<sequence length="347" mass="40304">MRRSILYLYAELANYQYSTFIELVKNSYRIDVVFWDTCKETPYEMPDILDVNFFPKSRITISEIICMANDNHYDIVYMSGWIDKDYIKICKYLKNIGLKVIVGSDTPWYGSFRQYVACIIANFYHKKFCSYMWVAGVRQFEYARRLGFRNDQIIMDCLSANSTVYSNLYKYRTTLTSYDRTFFYVGRNAEVKNVNLLLDAYKIYSNRNEKPWKLQLIGGDFNINAYHEFDIDVIPFVDSEELIELVKNNGCFVLPSIKEPWGVVVHEFAISGYPILISKNVGSRSSFVINGYNGFDFDPKDVNSLVMQMNRITNLDSVELNVMAKRSHELGNKISTVSSVANLLSVI</sequence>
<protein>
    <submittedName>
        <fullName evidence="1">Glycosyltransferase</fullName>
    </submittedName>
</protein>
<organism evidence="1 2">
    <name type="scientific">Halosquirtibacter laminarini</name>
    <dbReference type="NCBI Taxonomy" id="3374600"/>
    <lineage>
        <taxon>Bacteria</taxon>
        <taxon>Pseudomonadati</taxon>
        <taxon>Bacteroidota</taxon>
        <taxon>Bacteroidia</taxon>
        <taxon>Marinilabiliales</taxon>
        <taxon>Prolixibacteraceae</taxon>
        <taxon>Halosquirtibacter</taxon>
    </lineage>
</organism>
<reference evidence="1" key="1">
    <citation type="submission" date="2021-08" db="EMBL/GenBank/DDBJ databases">
        <title>Novel anaerobic bacterium isolated from sea squirt in East Sea, Republic of Korea.</title>
        <authorList>
            <person name="Nguyen T.H."/>
            <person name="Li Z."/>
            <person name="Lee Y.-J."/>
            <person name="Ko J."/>
            <person name="Kim S.-G."/>
        </authorList>
    </citation>
    <scope>NUCLEOTIDE SEQUENCE</scope>
    <source>
        <strain evidence="1">KCTC 25031</strain>
    </source>
</reference>
<proteinExistence type="predicted"/>
<name>A0AC61NGR0_9BACT</name>
<evidence type="ECO:0000313" key="1">
    <source>
        <dbReference type="EMBL" id="QZE13425.1"/>
    </source>
</evidence>
<gene>
    <name evidence="1" type="ORF">K4L44_12655</name>
</gene>